<evidence type="ECO:0008006" key="3">
    <source>
        <dbReference type="Google" id="ProtNLM"/>
    </source>
</evidence>
<keyword evidence="2" id="KW-1185">Reference proteome</keyword>
<dbReference type="OrthoDB" id="9814375at2"/>
<reference evidence="1 2" key="1">
    <citation type="submission" date="2015-07" db="EMBL/GenBank/DDBJ databases">
        <title>Whole genome sequencing of Bosea vaviloviae isolated from cave pool.</title>
        <authorList>
            <person name="Tan N.E.H."/>
            <person name="Lee Y.P."/>
            <person name="Gan H.M."/>
            <person name="Barton H."/>
            <person name="Savka M.A."/>
        </authorList>
    </citation>
    <scope>NUCLEOTIDE SEQUENCE [LARGE SCALE GENOMIC DNA]</scope>
    <source>
        <strain evidence="1 2">SD260</strain>
    </source>
</reference>
<dbReference type="Pfam" id="PF12974">
    <property type="entry name" value="Phosphonate-bd"/>
    <property type="match status" value="1"/>
</dbReference>
<dbReference type="PATRIC" id="fig|1526658.3.peg.2665"/>
<dbReference type="RefSeq" id="WP_054209627.1">
    <property type="nucleotide sequence ID" value="NZ_LGSZ01000042.1"/>
</dbReference>
<dbReference type="PIRSF" id="PIRSF027386">
    <property type="entry name" value="UCP027386_ABC_sbc_TM0202"/>
    <property type="match status" value="1"/>
</dbReference>
<gene>
    <name evidence="1" type="ORF">AE618_13690</name>
</gene>
<accession>A0A0N1F4G4</accession>
<dbReference type="AlphaFoldDB" id="A0A0N1F4G4"/>
<dbReference type="EMBL" id="LGSZ01000042">
    <property type="protein sequence ID" value="KPH80373.1"/>
    <property type="molecule type" value="Genomic_DNA"/>
</dbReference>
<dbReference type="InterPro" id="IPR027024">
    <property type="entry name" value="UCP027386_ABC_sbc_TM0202"/>
</dbReference>
<name>A0A0N1F4G4_9HYPH</name>
<dbReference type="Proteomes" id="UP000037822">
    <property type="component" value="Unassembled WGS sequence"/>
</dbReference>
<comment type="caution">
    <text evidence="1">The sequence shown here is derived from an EMBL/GenBank/DDBJ whole genome shotgun (WGS) entry which is preliminary data.</text>
</comment>
<dbReference type="PANTHER" id="PTHR30024:SF46">
    <property type="entry name" value="ABC TRANSPORTER, SUBSTRATE-BINDING LIPOPROTEIN"/>
    <property type="match status" value="1"/>
</dbReference>
<proteinExistence type="predicted"/>
<dbReference type="PANTHER" id="PTHR30024">
    <property type="entry name" value="ALIPHATIC SULFONATES-BINDING PROTEIN-RELATED"/>
    <property type="match status" value="1"/>
</dbReference>
<protein>
    <recommendedName>
        <fullName evidence="3">Taurine ABC transporter substrate-binding protein</fullName>
    </recommendedName>
</protein>
<dbReference type="SUPFAM" id="SSF53850">
    <property type="entry name" value="Periplasmic binding protein-like II"/>
    <property type="match status" value="1"/>
</dbReference>
<dbReference type="Gene3D" id="3.40.190.10">
    <property type="entry name" value="Periplasmic binding protein-like II"/>
    <property type="match status" value="2"/>
</dbReference>
<sequence>MLDRRRFLAAASAAAIAMPHVARSAEPLVLWGPPASPSLLLVRAAKDEMLKTLPVPVEVRIWRTPDEMRAGISSGSMKAVVVPSYVAANLYNRGLGIRLANILTQGLLYVVAPEGSVATLADLKGKRVAVPFKNDMPDFVFRRLLASEGIAPADLTIDYSGTPPEAIQLLLGDRADAALLSEPAAAGSILLSSLRGKPLKRAIDTRKAWTAATGSKTLPQAGLAITDALTVQIGAEGIALLQRSLETALPAVLADPSTTASEAAGLFQLPGPVLARAIPFSNLAAQSASAARADIQALFEALAKEDPRIIGGKLPGDAFYAL</sequence>
<evidence type="ECO:0000313" key="2">
    <source>
        <dbReference type="Proteomes" id="UP000037822"/>
    </source>
</evidence>
<evidence type="ECO:0000313" key="1">
    <source>
        <dbReference type="EMBL" id="KPH80373.1"/>
    </source>
</evidence>
<organism evidence="1 2">
    <name type="scientific">Bosea vaviloviae</name>
    <dbReference type="NCBI Taxonomy" id="1526658"/>
    <lineage>
        <taxon>Bacteria</taxon>
        <taxon>Pseudomonadati</taxon>
        <taxon>Pseudomonadota</taxon>
        <taxon>Alphaproteobacteria</taxon>
        <taxon>Hyphomicrobiales</taxon>
        <taxon>Boseaceae</taxon>
        <taxon>Bosea</taxon>
    </lineage>
</organism>